<dbReference type="GO" id="GO:0051213">
    <property type="term" value="F:dioxygenase activity"/>
    <property type="evidence" value="ECO:0007669"/>
    <property type="project" value="UniProtKB-KW"/>
</dbReference>
<dbReference type="SUPFAM" id="SSF50022">
    <property type="entry name" value="ISP domain"/>
    <property type="match status" value="1"/>
</dbReference>
<dbReference type="PANTHER" id="PTHR21266:SF32">
    <property type="entry name" value="CHOLESTEROL 7-DESATURASE NVD"/>
    <property type="match status" value="1"/>
</dbReference>
<sequence>MTTSTTVRIADRARPEAEGSGGVFSQSWFPVCLSDEAVAGVVNGFDFLGGRVIVIRDADGKAQVLSAYCPHLGADLCTGEMVDGAVRCPFHFWRYGPDGRCVATGSGDPVPPTANLFAFPTVEKFGCVFAFNGTEPLFELPDFPGAPANLVWKIGEYDRLMPSDPWIICCNTPDMQHIQVVHGITFDNGMPHQDVEWTPHSMVYHFRGTMRDGTAIAFRVGIYGTNIYWQDGYVDGRWFGFVAPMGLPEPGKSRLFFAVAVGADDADPEGTQAFLDAMYEMEVRIATEDLPIIERARFRPGTLTKSDRTLGRFLQHLRDYPRAHPSADFIG</sequence>
<proteinExistence type="predicted"/>
<dbReference type="CDD" id="cd03469">
    <property type="entry name" value="Rieske_RO_Alpha_N"/>
    <property type="match status" value="1"/>
</dbReference>
<keyword evidence="7" id="KW-0408">Iron</keyword>
<evidence type="ECO:0000256" key="4">
    <source>
        <dbReference type="ARBA" id="ARBA00022723"/>
    </source>
</evidence>
<keyword evidence="11" id="KW-0223">Dioxygenase</keyword>
<evidence type="ECO:0000256" key="7">
    <source>
        <dbReference type="ARBA" id="ARBA00023004"/>
    </source>
</evidence>
<keyword evidence="8" id="KW-0411">Iron-sulfur</keyword>
<dbReference type="Gene3D" id="2.102.10.10">
    <property type="entry name" value="Rieske [2Fe-2S] iron-sulphur domain"/>
    <property type="match status" value="1"/>
</dbReference>
<evidence type="ECO:0000313" key="12">
    <source>
        <dbReference type="Proteomes" id="UP000566324"/>
    </source>
</evidence>
<dbReference type="PANTHER" id="PTHR21266">
    <property type="entry name" value="IRON-SULFUR DOMAIN CONTAINING PROTEIN"/>
    <property type="match status" value="1"/>
</dbReference>
<protein>
    <submittedName>
        <fullName evidence="11">Phenylpropionate dioxygenase-like ring-hydroxylating dioxygenase large terminal subunit</fullName>
    </submittedName>
</protein>
<dbReference type="InterPro" id="IPR017941">
    <property type="entry name" value="Rieske_2Fe-2S"/>
</dbReference>
<feature type="domain" description="Rieske" evidence="10">
    <location>
        <begin position="28"/>
        <end position="130"/>
    </location>
</feature>
<evidence type="ECO:0000256" key="1">
    <source>
        <dbReference type="ARBA" id="ARBA00004370"/>
    </source>
</evidence>
<keyword evidence="2" id="KW-0812">Transmembrane</keyword>
<evidence type="ECO:0000256" key="6">
    <source>
        <dbReference type="ARBA" id="ARBA00023002"/>
    </source>
</evidence>
<evidence type="ECO:0000256" key="9">
    <source>
        <dbReference type="ARBA" id="ARBA00023136"/>
    </source>
</evidence>
<dbReference type="RefSeq" id="WP_184070265.1">
    <property type="nucleotide sequence ID" value="NZ_JACHNZ010000032.1"/>
</dbReference>
<gene>
    <name evidence="11" type="ORF">GGQ98_002661</name>
</gene>
<dbReference type="Pfam" id="PF00355">
    <property type="entry name" value="Rieske"/>
    <property type="match status" value="1"/>
</dbReference>
<name>A0A7W7B506_9SPHN</name>
<dbReference type="InterPro" id="IPR050584">
    <property type="entry name" value="Cholesterol_7-desaturase"/>
</dbReference>
<keyword evidence="12" id="KW-1185">Reference proteome</keyword>
<evidence type="ECO:0000256" key="3">
    <source>
        <dbReference type="ARBA" id="ARBA00022714"/>
    </source>
</evidence>
<evidence type="ECO:0000256" key="2">
    <source>
        <dbReference type="ARBA" id="ARBA00022692"/>
    </source>
</evidence>
<dbReference type="GO" id="GO:0046872">
    <property type="term" value="F:metal ion binding"/>
    <property type="evidence" value="ECO:0007669"/>
    <property type="project" value="UniProtKB-KW"/>
</dbReference>
<evidence type="ECO:0000256" key="8">
    <source>
        <dbReference type="ARBA" id="ARBA00023014"/>
    </source>
</evidence>
<evidence type="ECO:0000259" key="10">
    <source>
        <dbReference type="PROSITE" id="PS51296"/>
    </source>
</evidence>
<evidence type="ECO:0000256" key="5">
    <source>
        <dbReference type="ARBA" id="ARBA00022989"/>
    </source>
</evidence>
<dbReference type="GO" id="GO:0016020">
    <property type="term" value="C:membrane"/>
    <property type="evidence" value="ECO:0007669"/>
    <property type="project" value="UniProtKB-SubCell"/>
</dbReference>
<dbReference type="InterPro" id="IPR036922">
    <property type="entry name" value="Rieske_2Fe-2S_sf"/>
</dbReference>
<organism evidence="11 12">
    <name type="scientific">Sphingosinicella soli</name>
    <dbReference type="NCBI Taxonomy" id="333708"/>
    <lineage>
        <taxon>Bacteria</taxon>
        <taxon>Pseudomonadati</taxon>
        <taxon>Pseudomonadota</taxon>
        <taxon>Alphaproteobacteria</taxon>
        <taxon>Sphingomonadales</taxon>
        <taxon>Sphingosinicellaceae</taxon>
        <taxon>Sphingosinicella</taxon>
    </lineage>
</organism>
<dbReference type="GO" id="GO:0051537">
    <property type="term" value="F:2 iron, 2 sulfur cluster binding"/>
    <property type="evidence" value="ECO:0007669"/>
    <property type="project" value="UniProtKB-KW"/>
</dbReference>
<evidence type="ECO:0000313" key="11">
    <source>
        <dbReference type="EMBL" id="MBB4633032.1"/>
    </source>
</evidence>
<reference evidence="11 12" key="1">
    <citation type="submission" date="2020-08" db="EMBL/GenBank/DDBJ databases">
        <title>Genomic Encyclopedia of Type Strains, Phase IV (KMG-IV): sequencing the most valuable type-strain genomes for metagenomic binning, comparative biology and taxonomic classification.</title>
        <authorList>
            <person name="Goeker M."/>
        </authorList>
    </citation>
    <scope>NUCLEOTIDE SEQUENCE [LARGE SCALE GENOMIC DNA]</scope>
    <source>
        <strain evidence="11 12">DSM 17328</strain>
    </source>
</reference>
<keyword evidence="5" id="KW-1133">Transmembrane helix</keyword>
<dbReference type="Proteomes" id="UP000566324">
    <property type="component" value="Unassembled WGS sequence"/>
</dbReference>
<dbReference type="GO" id="GO:0005737">
    <property type="term" value="C:cytoplasm"/>
    <property type="evidence" value="ECO:0007669"/>
    <property type="project" value="TreeGrafter"/>
</dbReference>
<keyword evidence="9" id="KW-0472">Membrane</keyword>
<dbReference type="EMBL" id="JACHNZ010000032">
    <property type="protein sequence ID" value="MBB4633032.1"/>
    <property type="molecule type" value="Genomic_DNA"/>
</dbReference>
<comment type="subcellular location">
    <subcellularLocation>
        <location evidence="1">Membrane</location>
    </subcellularLocation>
</comment>
<keyword evidence="4" id="KW-0479">Metal-binding</keyword>
<keyword evidence="3" id="KW-0001">2Fe-2S</keyword>
<comment type="caution">
    <text evidence="11">The sequence shown here is derived from an EMBL/GenBank/DDBJ whole genome shotgun (WGS) entry which is preliminary data.</text>
</comment>
<dbReference type="AlphaFoldDB" id="A0A7W7B506"/>
<accession>A0A7W7B506</accession>
<keyword evidence="6" id="KW-0560">Oxidoreductase</keyword>
<dbReference type="PROSITE" id="PS51296">
    <property type="entry name" value="RIESKE"/>
    <property type="match status" value="1"/>
</dbReference>